<sequence>MFGYGTNALLTLCPLPIGNYQCRLIEKLVQVLLWQQVSPLEEMQFCSPASDCNYTGVYKDLYCHYHANHRDTWDQRDGPLDAELFYHLFYSYGVKTMSFGLGEMDSIQKASFQTPSRASSVLLTISWISGRIEDENLYPPAWRRTGTRS</sequence>
<accession>A0ABQ7NFX9</accession>
<dbReference type="EMBL" id="JADBGQ010000002">
    <property type="protein sequence ID" value="KAG5409792.1"/>
    <property type="molecule type" value="Genomic_DNA"/>
</dbReference>
<comment type="caution">
    <text evidence="1">The sequence shown here is derived from an EMBL/GenBank/DDBJ whole genome shotgun (WGS) entry which is preliminary data.</text>
</comment>
<protein>
    <submittedName>
        <fullName evidence="1">Uncharacterized protein</fullName>
    </submittedName>
</protein>
<evidence type="ECO:0000313" key="1">
    <source>
        <dbReference type="EMBL" id="KAG5409792.1"/>
    </source>
</evidence>
<evidence type="ECO:0000313" key="2">
    <source>
        <dbReference type="Proteomes" id="UP000823674"/>
    </source>
</evidence>
<name>A0ABQ7NFX9_BRACM</name>
<reference evidence="1 2" key="1">
    <citation type="submission" date="2021-03" db="EMBL/GenBank/DDBJ databases">
        <authorList>
            <person name="King G.J."/>
            <person name="Bancroft I."/>
            <person name="Baten A."/>
            <person name="Bloomfield J."/>
            <person name="Borpatragohain P."/>
            <person name="He Z."/>
            <person name="Irish N."/>
            <person name="Irwin J."/>
            <person name="Liu K."/>
            <person name="Mauleon R.P."/>
            <person name="Moore J."/>
            <person name="Morris R."/>
            <person name="Ostergaard L."/>
            <person name="Wang B."/>
            <person name="Wells R."/>
        </authorList>
    </citation>
    <scope>NUCLEOTIDE SEQUENCE [LARGE SCALE GENOMIC DNA]</scope>
    <source>
        <strain evidence="1">R-o-18</strain>
        <tissue evidence="1">Leaf</tissue>
    </source>
</reference>
<gene>
    <name evidence="1" type="primary">A02p023390.1_BraROA</name>
    <name evidence="1" type="ORF">IGI04_006111</name>
</gene>
<keyword evidence="2" id="KW-1185">Reference proteome</keyword>
<organism evidence="1 2">
    <name type="scientific">Brassica rapa subsp. trilocularis</name>
    <dbReference type="NCBI Taxonomy" id="1813537"/>
    <lineage>
        <taxon>Eukaryota</taxon>
        <taxon>Viridiplantae</taxon>
        <taxon>Streptophyta</taxon>
        <taxon>Embryophyta</taxon>
        <taxon>Tracheophyta</taxon>
        <taxon>Spermatophyta</taxon>
        <taxon>Magnoliopsida</taxon>
        <taxon>eudicotyledons</taxon>
        <taxon>Gunneridae</taxon>
        <taxon>Pentapetalae</taxon>
        <taxon>rosids</taxon>
        <taxon>malvids</taxon>
        <taxon>Brassicales</taxon>
        <taxon>Brassicaceae</taxon>
        <taxon>Brassiceae</taxon>
        <taxon>Brassica</taxon>
    </lineage>
</organism>
<dbReference type="Proteomes" id="UP000823674">
    <property type="component" value="Chromosome A02"/>
</dbReference>
<proteinExistence type="predicted"/>